<protein>
    <submittedName>
        <fullName evidence="3">Uncharacterized protein</fullName>
    </submittedName>
</protein>
<dbReference type="RefSeq" id="WP_170094981.1">
    <property type="nucleotide sequence ID" value="NZ_WOYG01000001.1"/>
</dbReference>
<feature type="region of interest" description="Disordered" evidence="1">
    <location>
        <begin position="147"/>
        <end position="168"/>
    </location>
</feature>
<sequence length="168" mass="18953">MSDSRAERARAAFWRRHANPKSGWSRVPTGPVIVYAIYRRDWRLLAVALVWTVLNPVLFSPPETDDAWMTRAVLAERWWIDDEQRPTIGLAYPNVCNAVGAAAFGYALYAAWRRRPTAAAAATALGVALKCWWLGVLVRRYDARATRESPDRPSTGTADGLRRPRDSR</sequence>
<name>A0A847UJJ5_9EURY</name>
<dbReference type="Pfam" id="PF20358">
    <property type="entry name" value="DUF6653"/>
    <property type="match status" value="1"/>
</dbReference>
<keyword evidence="2" id="KW-0812">Transmembrane</keyword>
<keyword evidence="2" id="KW-1133">Transmembrane helix</keyword>
<dbReference type="OrthoDB" id="333419at2157"/>
<reference evidence="3" key="1">
    <citation type="submission" date="2019-12" db="EMBL/GenBank/DDBJ databases">
        <title>Whole-genome sequence of Halomicrobium mukohataei pws1.</title>
        <authorList>
            <person name="Verma D.K."/>
            <person name="Gopal K."/>
            <person name="Prasad E.S."/>
        </authorList>
    </citation>
    <scope>NUCLEOTIDE SEQUENCE</scope>
    <source>
        <strain evidence="3">Pws1</strain>
    </source>
</reference>
<proteinExistence type="predicted"/>
<dbReference type="Proteomes" id="UP000608662">
    <property type="component" value="Unassembled WGS sequence"/>
</dbReference>
<accession>A0A847UJJ5</accession>
<evidence type="ECO:0000313" key="4">
    <source>
        <dbReference type="Proteomes" id="UP000608662"/>
    </source>
</evidence>
<feature type="transmembrane region" description="Helical" evidence="2">
    <location>
        <begin position="90"/>
        <end position="112"/>
    </location>
</feature>
<keyword evidence="2" id="KW-0472">Membrane</keyword>
<organism evidence="3 4">
    <name type="scientific">Halomicrobium mukohataei</name>
    <dbReference type="NCBI Taxonomy" id="57705"/>
    <lineage>
        <taxon>Archaea</taxon>
        <taxon>Methanobacteriati</taxon>
        <taxon>Methanobacteriota</taxon>
        <taxon>Stenosarchaea group</taxon>
        <taxon>Halobacteria</taxon>
        <taxon>Halobacteriales</taxon>
        <taxon>Haloarculaceae</taxon>
        <taxon>Halomicrobium</taxon>
    </lineage>
</organism>
<dbReference type="InterPro" id="IPR046595">
    <property type="entry name" value="DUF6653"/>
</dbReference>
<evidence type="ECO:0000256" key="1">
    <source>
        <dbReference type="SAM" id="MobiDB-lite"/>
    </source>
</evidence>
<feature type="transmembrane region" description="Helical" evidence="2">
    <location>
        <begin position="118"/>
        <end position="138"/>
    </location>
</feature>
<comment type="caution">
    <text evidence="3">The sequence shown here is derived from an EMBL/GenBank/DDBJ whole genome shotgun (WGS) entry which is preliminary data.</text>
</comment>
<gene>
    <name evidence="3" type="ORF">GOC74_15225</name>
</gene>
<dbReference type="EMBL" id="WOYG01000001">
    <property type="protein sequence ID" value="NLV11278.1"/>
    <property type="molecule type" value="Genomic_DNA"/>
</dbReference>
<evidence type="ECO:0000256" key="2">
    <source>
        <dbReference type="SAM" id="Phobius"/>
    </source>
</evidence>
<dbReference type="AlphaFoldDB" id="A0A847UJJ5"/>
<evidence type="ECO:0000313" key="3">
    <source>
        <dbReference type="EMBL" id="NLV11278.1"/>
    </source>
</evidence>